<reference evidence="4 5" key="1">
    <citation type="journal article" date="2024" name="Nat. Commun.">
        <title>Phylogenomics reveals the evolutionary origins of lichenization in chlorophyte algae.</title>
        <authorList>
            <person name="Puginier C."/>
            <person name="Libourel C."/>
            <person name="Otte J."/>
            <person name="Skaloud P."/>
            <person name="Haon M."/>
            <person name="Grisel S."/>
            <person name="Petersen M."/>
            <person name="Berrin J.G."/>
            <person name="Delaux P.M."/>
            <person name="Dal Grande F."/>
            <person name="Keller J."/>
        </authorList>
    </citation>
    <scope>NUCLEOTIDE SEQUENCE [LARGE SCALE GENOMIC DNA]</scope>
    <source>
        <strain evidence="4 5">SAG 2043</strain>
    </source>
</reference>
<dbReference type="InterPro" id="IPR041465">
    <property type="entry name" value="SfsA_N"/>
</dbReference>
<protein>
    <recommendedName>
        <fullName evidence="6">Sugar fermentation stimulation protein homolog</fullName>
    </recommendedName>
</protein>
<accession>A0AAW1PPA6</accession>
<evidence type="ECO:0008006" key="6">
    <source>
        <dbReference type="Google" id="ProtNLM"/>
    </source>
</evidence>
<dbReference type="Proteomes" id="UP001489004">
    <property type="component" value="Unassembled WGS sequence"/>
</dbReference>
<proteinExistence type="inferred from homology"/>
<evidence type="ECO:0000313" key="5">
    <source>
        <dbReference type="Proteomes" id="UP001489004"/>
    </source>
</evidence>
<gene>
    <name evidence="4" type="ORF">WJX72_004075</name>
</gene>
<dbReference type="InterPro" id="IPR040452">
    <property type="entry name" value="SfsA_C"/>
</dbReference>
<organism evidence="4 5">
    <name type="scientific">[Myrmecia] bisecta</name>
    <dbReference type="NCBI Taxonomy" id="41462"/>
    <lineage>
        <taxon>Eukaryota</taxon>
        <taxon>Viridiplantae</taxon>
        <taxon>Chlorophyta</taxon>
        <taxon>core chlorophytes</taxon>
        <taxon>Trebouxiophyceae</taxon>
        <taxon>Trebouxiales</taxon>
        <taxon>Trebouxiaceae</taxon>
        <taxon>Myrmecia</taxon>
    </lineage>
</organism>
<dbReference type="EMBL" id="JALJOR010000009">
    <property type="protein sequence ID" value="KAK9811449.1"/>
    <property type="molecule type" value="Genomic_DNA"/>
</dbReference>
<feature type="domain" description="Sugar fermentation stimulation protein C-terminal" evidence="2">
    <location>
        <begin position="141"/>
        <end position="287"/>
    </location>
</feature>
<dbReference type="PANTHER" id="PTHR30545">
    <property type="entry name" value="SUGAR FERMENTATION STIMULATION PROTEIN A"/>
    <property type="match status" value="1"/>
</dbReference>
<dbReference type="Gene3D" id="3.40.1350.60">
    <property type="match status" value="1"/>
</dbReference>
<dbReference type="Pfam" id="PF17746">
    <property type="entry name" value="SfsA_N"/>
    <property type="match status" value="1"/>
</dbReference>
<evidence type="ECO:0000256" key="1">
    <source>
        <dbReference type="SAM" id="MobiDB-lite"/>
    </source>
</evidence>
<dbReference type="NCBIfam" id="TIGR00230">
    <property type="entry name" value="sfsA"/>
    <property type="match status" value="1"/>
</dbReference>
<comment type="caution">
    <text evidence="4">The sequence shown here is derived from an EMBL/GenBank/DDBJ whole genome shotgun (WGS) entry which is preliminary data.</text>
</comment>
<dbReference type="Gene3D" id="2.40.50.580">
    <property type="match status" value="1"/>
</dbReference>
<name>A0AAW1PPA6_9CHLO</name>
<feature type="compositionally biased region" description="Basic residues" evidence="1">
    <location>
        <begin position="1"/>
        <end position="12"/>
    </location>
</feature>
<feature type="region of interest" description="Disordered" evidence="1">
    <location>
        <begin position="1"/>
        <end position="25"/>
    </location>
</feature>
<dbReference type="Pfam" id="PF03749">
    <property type="entry name" value="SfsA"/>
    <property type="match status" value="1"/>
</dbReference>
<dbReference type="CDD" id="cd22359">
    <property type="entry name" value="SfsA-like_bacterial"/>
    <property type="match status" value="1"/>
</dbReference>
<dbReference type="HAMAP" id="MF_00095">
    <property type="entry name" value="SfsA"/>
    <property type="match status" value="1"/>
</dbReference>
<evidence type="ECO:0000313" key="4">
    <source>
        <dbReference type="EMBL" id="KAK9811449.1"/>
    </source>
</evidence>
<dbReference type="PANTHER" id="PTHR30545:SF2">
    <property type="entry name" value="SUGAR FERMENTATION STIMULATION PROTEIN A"/>
    <property type="match status" value="1"/>
</dbReference>
<evidence type="ECO:0000259" key="2">
    <source>
        <dbReference type="Pfam" id="PF03749"/>
    </source>
</evidence>
<sequence>MATSRRASKRLHSNLGQDAATSKPARVERMQLNPAPLPGQPAGQQPLQLPVVVHTYPLLVDVRLNKRYKRFLADVQVTAADDTKTVVTVHCPNTGPMTGLLDWPLAPACLSVSENAKRKYAHTLEMVQDARGTWVGVHPAHANNIVKSMLRSMLIPELLPYDSIQAEVKYGKDGKSRVDFLLKRPTTLSSVYAEVKSVTLAADKPEGPGRIALFPDTVSDRAQRHMRELISMVESGHEAAVVFLIQRDDCDVFAPAHAIDPKYGQLLLQAAAAGVKVVALRCRMDPNAGTGQVQYLGPAKVELEYGLSKA</sequence>
<dbReference type="GO" id="GO:0003677">
    <property type="term" value="F:DNA binding"/>
    <property type="evidence" value="ECO:0007669"/>
    <property type="project" value="InterPro"/>
</dbReference>
<keyword evidence="5" id="KW-1185">Reference proteome</keyword>
<dbReference type="AlphaFoldDB" id="A0AAW1PPA6"/>
<evidence type="ECO:0000259" key="3">
    <source>
        <dbReference type="Pfam" id="PF17746"/>
    </source>
</evidence>
<dbReference type="InterPro" id="IPR005224">
    <property type="entry name" value="SfsA"/>
</dbReference>
<feature type="domain" description="SfsA N-terminal OB" evidence="3">
    <location>
        <begin position="66"/>
        <end position="137"/>
    </location>
</feature>